<dbReference type="GO" id="GO:0003677">
    <property type="term" value="F:DNA binding"/>
    <property type="evidence" value="ECO:0007669"/>
    <property type="project" value="UniProtKB-KW"/>
</dbReference>
<feature type="domain" description="HTH iclR-type" evidence="4">
    <location>
        <begin position="11"/>
        <end position="70"/>
    </location>
</feature>
<dbReference type="Pfam" id="PF01614">
    <property type="entry name" value="IclR_C"/>
    <property type="match status" value="1"/>
</dbReference>
<dbReference type="Gene3D" id="1.10.10.10">
    <property type="entry name" value="Winged helix-like DNA-binding domain superfamily/Winged helix DNA-binding domain"/>
    <property type="match status" value="1"/>
</dbReference>
<evidence type="ECO:0000313" key="6">
    <source>
        <dbReference type="EMBL" id="MFC7318610.1"/>
    </source>
</evidence>
<keyword evidence="1" id="KW-0805">Transcription regulation</keyword>
<evidence type="ECO:0000259" key="4">
    <source>
        <dbReference type="PROSITE" id="PS51077"/>
    </source>
</evidence>
<evidence type="ECO:0000256" key="3">
    <source>
        <dbReference type="ARBA" id="ARBA00023163"/>
    </source>
</evidence>
<gene>
    <name evidence="6" type="ORF">ACFQPE_17695</name>
</gene>
<name>A0ABD6ADN5_9EURY</name>
<dbReference type="GeneID" id="79317201"/>
<dbReference type="PANTHER" id="PTHR30136">
    <property type="entry name" value="HELIX-TURN-HELIX TRANSCRIPTIONAL REGULATOR, ICLR FAMILY"/>
    <property type="match status" value="1"/>
</dbReference>
<dbReference type="Proteomes" id="UP001596547">
    <property type="component" value="Unassembled WGS sequence"/>
</dbReference>
<dbReference type="Gene3D" id="3.30.450.40">
    <property type="match status" value="1"/>
</dbReference>
<proteinExistence type="predicted"/>
<accession>A0ABD6ADN5</accession>
<dbReference type="AlphaFoldDB" id="A0ABD6ADN5"/>
<evidence type="ECO:0000256" key="1">
    <source>
        <dbReference type="ARBA" id="ARBA00023015"/>
    </source>
</evidence>
<comment type="caution">
    <text evidence="6">The sequence shown here is derived from an EMBL/GenBank/DDBJ whole genome shotgun (WGS) entry which is preliminary data.</text>
</comment>
<keyword evidence="3" id="KW-0804">Transcription</keyword>
<keyword evidence="7" id="KW-1185">Reference proteome</keyword>
<evidence type="ECO:0000256" key="2">
    <source>
        <dbReference type="ARBA" id="ARBA00023125"/>
    </source>
</evidence>
<dbReference type="InterPro" id="IPR005471">
    <property type="entry name" value="Tscrpt_reg_IclR_N"/>
</dbReference>
<dbReference type="InterPro" id="IPR050707">
    <property type="entry name" value="HTH_MetabolicPath_Reg"/>
</dbReference>
<dbReference type="SUPFAM" id="SSF55781">
    <property type="entry name" value="GAF domain-like"/>
    <property type="match status" value="1"/>
</dbReference>
<dbReference type="GO" id="GO:0006355">
    <property type="term" value="P:regulation of DNA-templated transcription"/>
    <property type="evidence" value="ECO:0007669"/>
    <property type="project" value="UniProtKB-ARBA"/>
</dbReference>
<dbReference type="SMART" id="SM00346">
    <property type="entry name" value="HTH_ICLR"/>
    <property type="match status" value="1"/>
</dbReference>
<dbReference type="SUPFAM" id="SSF46785">
    <property type="entry name" value="Winged helix' DNA-binding domain"/>
    <property type="match status" value="1"/>
</dbReference>
<protein>
    <submittedName>
        <fullName evidence="6">IclR family transcriptional regulator</fullName>
    </submittedName>
</protein>
<dbReference type="PROSITE" id="PS51077">
    <property type="entry name" value="HTH_ICLR"/>
    <property type="match status" value="1"/>
</dbReference>
<dbReference type="InterPro" id="IPR014757">
    <property type="entry name" value="Tscrpt_reg_IclR_C"/>
</dbReference>
<dbReference type="PROSITE" id="PS51078">
    <property type="entry name" value="ICLR_ED"/>
    <property type="match status" value="1"/>
</dbReference>
<dbReference type="InterPro" id="IPR036390">
    <property type="entry name" value="WH_DNA-bd_sf"/>
</dbReference>
<dbReference type="EMBL" id="JBHTBF010000003">
    <property type="protein sequence ID" value="MFC7318610.1"/>
    <property type="molecule type" value="Genomic_DNA"/>
</dbReference>
<dbReference type="Pfam" id="PF09339">
    <property type="entry name" value="HTH_IclR"/>
    <property type="match status" value="1"/>
</dbReference>
<dbReference type="PANTHER" id="PTHR30136:SF35">
    <property type="entry name" value="HTH-TYPE TRANSCRIPTIONAL REGULATOR RV1719"/>
    <property type="match status" value="1"/>
</dbReference>
<dbReference type="RefSeq" id="WP_276306551.1">
    <property type="nucleotide sequence ID" value="NZ_CP119993.1"/>
</dbReference>
<sequence>MVSPGSNGRSLKTIERSFEIVEHLMERDGARVSELASHLGLPKSTVHSYLTTLHGIGYLIKEGDEYHVGLRFLDVGGYAANRKRAYRMAGPKVKELAEETKERAQFIVEESGYGIYLHHEIGSQAVRTDVRVGKRTHLHTISAGKAILAYLPEHEVRRIIDERGLIRKTAHTITDEETLFDDLERVREQGYALNREERIDGQCAIGAPVRIDDRVIGAFSVSGPTHRMKGERLEREIADLLLGTANELELNMAYS</sequence>
<dbReference type="InterPro" id="IPR036388">
    <property type="entry name" value="WH-like_DNA-bd_sf"/>
</dbReference>
<keyword evidence="2" id="KW-0238">DNA-binding</keyword>
<feature type="domain" description="IclR-ED" evidence="5">
    <location>
        <begin position="71"/>
        <end position="254"/>
    </location>
</feature>
<evidence type="ECO:0000313" key="7">
    <source>
        <dbReference type="Proteomes" id="UP001596547"/>
    </source>
</evidence>
<reference evidence="6 7" key="1">
    <citation type="journal article" date="2019" name="Int. J. Syst. Evol. Microbiol.">
        <title>The Global Catalogue of Microorganisms (GCM) 10K type strain sequencing project: providing services to taxonomists for standard genome sequencing and annotation.</title>
        <authorList>
            <consortium name="The Broad Institute Genomics Platform"/>
            <consortium name="The Broad Institute Genome Sequencing Center for Infectious Disease"/>
            <person name="Wu L."/>
            <person name="Ma J."/>
        </authorList>
    </citation>
    <scope>NUCLEOTIDE SEQUENCE [LARGE SCALE GENOMIC DNA]</scope>
    <source>
        <strain evidence="6 7">PSR21</strain>
    </source>
</reference>
<organism evidence="6 7">
    <name type="scientific">Halomarina halobia</name>
    <dbReference type="NCBI Taxonomy" id="3033386"/>
    <lineage>
        <taxon>Archaea</taxon>
        <taxon>Methanobacteriati</taxon>
        <taxon>Methanobacteriota</taxon>
        <taxon>Stenosarchaea group</taxon>
        <taxon>Halobacteria</taxon>
        <taxon>Halobacteriales</taxon>
        <taxon>Natronomonadaceae</taxon>
        <taxon>Halomarina</taxon>
    </lineage>
</organism>
<evidence type="ECO:0000259" key="5">
    <source>
        <dbReference type="PROSITE" id="PS51078"/>
    </source>
</evidence>
<dbReference type="InterPro" id="IPR029016">
    <property type="entry name" value="GAF-like_dom_sf"/>
</dbReference>